<dbReference type="Proteomes" id="UP000186601">
    <property type="component" value="Unassembled WGS sequence"/>
</dbReference>
<feature type="compositionally biased region" description="Polar residues" evidence="1">
    <location>
        <begin position="14"/>
        <end position="30"/>
    </location>
</feature>
<evidence type="ECO:0000313" key="3">
    <source>
        <dbReference type="Proteomes" id="UP000186601"/>
    </source>
</evidence>
<feature type="region of interest" description="Disordered" evidence="1">
    <location>
        <begin position="1"/>
        <end position="62"/>
    </location>
</feature>
<proteinExistence type="predicted"/>
<dbReference type="AlphaFoldDB" id="A0A2R6NNC6"/>
<comment type="caution">
    <text evidence="2">The sequence shown here is derived from an EMBL/GenBank/DDBJ whole genome shotgun (WGS) entry which is preliminary data.</text>
</comment>
<evidence type="ECO:0000313" key="2">
    <source>
        <dbReference type="EMBL" id="PSR73789.1"/>
    </source>
</evidence>
<name>A0A2R6NNC6_9APHY</name>
<keyword evidence="3" id="KW-1185">Reference proteome</keyword>
<feature type="compositionally biased region" description="Low complexity" evidence="1">
    <location>
        <begin position="118"/>
        <end position="130"/>
    </location>
</feature>
<protein>
    <submittedName>
        <fullName evidence="2">Uncharacterized protein</fullName>
    </submittedName>
</protein>
<evidence type="ECO:0000256" key="1">
    <source>
        <dbReference type="SAM" id="MobiDB-lite"/>
    </source>
</evidence>
<reference evidence="2 3" key="1">
    <citation type="submission" date="2018-02" db="EMBL/GenBank/DDBJ databases">
        <title>Genome sequence of the basidiomycete white-rot fungus Phlebia centrifuga.</title>
        <authorList>
            <person name="Granchi Z."/>
            <person name="Peng M."/>
            <person name="de Vries R.P."/>
            <person name="Hilden K."/>
            <person name="Makela M.R."/>
            <person name="Grigoriev I."/>
            <person name="Riley R."/>
        </authorList>
    </citation>
    <scope>NUCLEOTIDE SEQUENCE [LARGE SCALE GENOMIC DNA]</scope>
    <source>
        <strain evidence="2 3">FBCC195</strain>
    </source>
</reference>
<sequence>MLRLREKAHISLSAHRNTPPSRQGTLSEPTTPADDNDELSTLGGRTRLVAQKEKSPSPIIGELSPTSLNPIVPFPMKQEFDQQAHPYVLEYLRTFASHAHSAPQPHPQPTSPYEQAGFSSDMNPMSSSSSNFMPGAYPFRGQLSPMEGISQQTIPQYFPVFDYGYVGGADSFSGMPTDPDMASRSYSPEASMQTAWQDFVAQIGHMQ</sequence>
<dbReference type="STRING" id="98765.A0A2R6NNC6"/>
<feature type="region of interest" description="Disordered" evidence="1">
    <location>
        <begin position="99"/>
        <end position="130"/>
    </location>
</feature>
<dbReference type="EMBL" id="MLYV02001062">
    <property type="protein sequence ID" value="PSR73789.1"/>
    <property type="molecule type" value="Genomic_DNA"/>
</dbReference>
<accession>A0A2R6NNC6</accession>
<gene>
    <name evidence="2" type="ORF">PHLCEN_2v10359</name>
</gene>
<dbReference type="OrthoDB" id="424974at2759"/>
<organism evidence="2 3">
    <name type="scientific">Hermanssonia centrifuga</name>
    <dbReference type="NCBI Taxonomy" id="98765"/>
    <lineage>
        <taxon>Eukaryota</taxon>
        <taxon>Fungi</taxon>
        <taxon>Dikarya</taxon>
        <taxon>Basidiomycota</taxon>
        <taxon>Agaricomycotina</taxon>
        <taxon>Agaricomycetes</taxon>
        <taxon>Polyporales</taxon>
        <taxon>Meruliaceae</taxon>
        <taxon>Hermanssonia</taxon>
    </lineage>
</organism>